<dbReference type="AlphaFoldDB" id="A0A4V6DA92"/>
<proteinExistence type="inferred from homology"/>
<keyword evidence="9" id="KW-0732">Signal</keyword>
<gene>
    <name evidence="11" type="ORF">SEVIR_3G360700v2</name>
</gene>
<protein>
    <recommendedName>
        <fullName evidence="7">CASP-like protein</fullName>
    </recommendedName>
</protein>
<evidence type="ECO:0000313" key="11">
    <source>
        <dbReference type="EMBL" id="TKW28916.1"/>
    </source>
</evidence>
<evidence type="ECO:0000256" key="2">
    <source>
        <dbReference type="ARBA" id="ARBA00007651"/>
    </source>
</evidence>
<feature type="domain" description="Casparian strip membrane protein" evidence="10">
    <location>
        <begin position="44"/>
        <end position="178"/>
    </location>
</feature>
<keyword evidence="4" id="KW-0812">Transmembrane</keyword>
<comment type="similarity">
    <text evidence="2 7">Belongs to the Casparian strip membrane proteins (CASP) family.</text>
</comment>
<feature type="compositionally biased region" description="Gly residues" evidence="8">
    <location>
        <begin position="216"/>
        <end position="231"/>
    </location>
</feature>
<feature type="chain" id="PRO_5020979996" description="CASP-like protein" evidence="9">
    <location>
        <begin position="17"/>
        <end position="339"/>
    </location>
</feature>
<evidence type="ECO:0000256" key="7">
    <source>
        <dbReference type="RuleBase" id="RU361233"/>
    </source>
</evidence>
<feature type="region of interest" description="Disordered" evidence="8">
    <location>
        <begin position="189"/>
        <end position="306"/>
    </location>
</feature>
<dbReference type="Proteomes" id="UP000298652">
    <property type="component" value="Chromosome 3"/>
</dbReference>
<evidence type="ECO:0000256" key="5">
    <source>
        <dbReference type="ARBA" id="ARBA00022989"/>
    </source>
</evidence>
<dbReference type="GO" id="GO:0005886">
    <property type="term" value="C:plasma membrane"/>
    <property type="evidence" value="ECO:0007669"/>
    <property type="project" value="UniProtKB-SubCell"/>
</dbReference>
<dbReference type="Pfam" id="PF04535">
    <property type="entry name" value="CASP_dom"/>
    <property type="match status" value="1"/>
</dbReference>
<organism evidence="11 12">
    <name type="scientific">Setaria viridis</name>
    <name type="common">Green bristlegrass</name>
    <name type="synonym">Setaria italica subsp. viridis</name>
    <dbReference type="NCBI Taxonomy" id="4556"/>
    <lineage>
        <taxon>Eukaryota</taxon>
        <taxon>Viridiplantae</taxon>
        <taxon>Streptophyta</taxon>
        <taxon>Embryophyta</taxon>
        <taxon>Tracheophyta</taxon>
        <taxon>Spermatophyta</taxon>
        <taxon>Magnoliopsida</taxon>
        <taxon>Liliopsida</taxon>
        <taxon>Poales</taxon>
        <taxon>Poaceae</taxon>
        <taxon>PACMAD clade</taxon>
        <taxon>Panicoideae</taxon>
        <taxon>Panicodae</taxon>
        <taxon>Paniceae</taxon>
        <taxon>Cenchrinae</taxon>
        <taxon>Setaria</taxon>
    </lineage>
</organism>
<evidence type="ECO:0000256" key="1">
    <source>
        <dbReference type="ARBA" id="ARBA00004651"/>
    </source>
</evidence>
<feature type="compositionally biased region" description="Basic and acidic residues" evidence="8">
    <location>
        <begin position="254"/>
        <end position="268"/>
    </location>
</feature>
<evidence type="ECO:0000256" key="9">
    <source>
        <dbReference type="SAM" id="SignalP"/>
    </source>
</evidence>
<feature type="compositionally biased region" description="Gly residues" evidence="8">
    <location>
        <begin position="243"/>
        <end position="252"/>
    </location>
</feature>
<evidence type="ECO:0000259" key="10">
    <source>
        <dbReference type="Pfam" id="PF04535"/>
    </source>
</evidence>
<keyword evidence="5" id="KW-1133">Transmembrane helix</keyword>
<evidence type="ECO:0000313" key="12">
    <source>
        <dbReference type="Proteomes" id="UP000298652"/>
    </source>
</evidence>
<accession>A0A4V6DA92</accession>
<dbReference type="InterPro" id="IPR006702">
    <property type="entry name" value="CASP_dom"/>
</dbReference>
<dbReference type="PANTHER" id="PTHR36488:SF9">
    <property type="entry name" value="CASP-LIKE PROTEIN"/>
    <property type="match status" value="1"/>
</dbReference>
<comment type="subunit">
    <text evidence="7">Homodimer and heterodimers.</text>
</comment>
<keyword evidence="3 7" id="KW-1003">Cell membrane</keyword>
<dbReference type="InterPro" id="IPR044173">
    <property type="entry name" value="CASPL"/>
</dbReference>
<evidence type="ECO:0000256" key="6">
    <source>
        <dbReference type="ARBA" id="ARBA00023136"/>
    </source>
</evidence>
<dbReference type="EMBL" id="CM016554">
    <property type="protein sequence ID" value="TKW28916.1"/>
    <property type="molecule type" value="Genomic_DNA"/>
</dbReference>
<keyword evidence="6" id="KW-0472">Membrane</keyword>
<evidence type="ECO:0000256" key="4">
    <source>
        <dbReference type="ARBA" id="ARBA00022692"/>
    </source>
</evidence>
<keyword evidence="12" id="KW-1185">Reference proteome</keyword>
<feature type="signal peptide" evidence="9">
    <location>
        <begin position="1"/>
        <end position="16"/>
    </location>
</feature>
<dbReference type="PANTHER" id="PTHR36488">
    <property type="entry name" value="CASP-LIKE PROTEIN 1U1"/>
    <property type="match status" value="1"/>
</dbReference>
<comment type="subcellular location">
    <subcellularLocation>
        <location evidence="1 7">Cell membrane</location>
        <topology evidence="1 7">Multi-pass membrane protein</topology>
    </subcellularLocation>
</comment>
<reference evidence="11" key="1">
    <citation type="submission" date="2019-03" db="EMBL/GenBank/DDBJ databases">
        <title>WGS assembly of Setaria viridis.</title>
        <authorList>
            <person name="Huang P."/>
            <person name="Jenkins J."/>
            <person name="Grimwood J."/>
            <person name="Barry K."/>
            <person name="Healey A."/>
            <person name="Mamidi S."/>
            <person name="Sreedasyam A."/>
            <person name="Shu S."/>
            <person name="Feldman M."/>
            <person name="Wu J."/>
            <person name="Yu Y."/>
            <person name="Chen C."/>
            <person name="Johnson J."/>
            <person name="Rokhsar D."/>
            <person name="Baxter I."/>
            <person name="Schmutz J."/>
            <person name="Brutnell T."/>
            <person name="Kellogg E."/>
        </authorList>
    </citation>
    <scope>NUCLEOTIDE SEQUENCE [LARGE SCALE GENOMIC DNA]</scope>
</reference>
<dbReference type="Gramene" id="TKW28916">
    <property type="protein sequence ID" value="TKW28916"/>
    <property type="gene ID" value="SEVIR_3G360700v2"/>
</dbReference>
<evidence type="ECO:0000256" key="3">
    <source>
        <dbReference type="ARBA" id="ARBA00022475"/>
    </source>
</evidence>
<sequence>MLTLLVAPWLPSGVLSAYPPRTSSSPAPAPSSSGGSERRAWEAAASLVCRIATVGLSLTSAIMTAASTRCVNRNDGSPAGSVSYSDYGSFKYSAVANLVSAVLQGVAIWLEVVGKERRAKTIDLIDKLVLALTSTSAPQLFAVDNITSSCGGRRRSRSIVCDQAGSLCRQLRLASLPSLARRAAVMDSSAVAQTTTRRARAPPADPGAVVERVPRQGGGADDGGHGGGLGDSGADENLRDNGNSGGGGGGGDDGGEHEGGGGGGHDECQVIDAHQGSRNTAREEEIEEEDRGDGTRVEEEDDRSVTQRGGIVSVIPVPAVRRWPFGWLNGFLGRQRLRY</sequence>
<evidence type="ECO:0000256" key="8">
    <source>
        <dbReference type="SAM" id="MobiDB-lite"/>
    </source>
</evidence>
<name>A0A4V6DA92_SETVI</name>